<dbReference type="OrthoDB" id="9803470at2"/>
<dbReference type="Proteomes" id="UP000011134">
    <property type="component" value="Unassembled WGS sequence"/>
</dbReference>
<accession>L8JF73</accession>
<comment type="similarity">
    <text evidence="1">Belongs to the sigma-70 factor family. ECF subfamily.</text>
</comment>
<keyword evidence="3" id="KW-0731">Sigma factor</keyword>
<reference evidence="8 9" key="1">
    <citation type="submission" date="2012-12" db="EMBL/GenBank/DDBJ databases">
        <title>Genome Assembly of Photobacterium sp. AK15.</title>
        <authorList>
            <person name="Khatri I."/>
            <person name="Vaidya B."/>
            <person name="Srinivas T.N.R."/>
            <person name="Subramanian S."/>
            <person name="Pinnaka A."/>
        </authorList>
    </citation>
    <scope>NUCLEOTIDE SEQUENCE [LARGE SCALE GENOMIC DNA]</scope>
    <source>
        <strain evidence="8 9">AK15</strain>
    </source>
</reference>
<dbReference type="InterPro" id="IPR039425">
    <property type="entry name" value="RNA_pol_sigma-70-like"/>
</dbReference>
<dbReference type="NCBIfam" id="TIGR02937">
    <property type="entry name" value="sigma70-ECF"/>
    <property type="match status" value="1"/>
</dbReference>
<comment type="caution">
    <text evidence="8">The sequence shown here is derived from an EMBL/GenBank/DDBJ whole genome shotgun (WGS) entry which is preliminary data.</text>
</comment>
<dbReference type="InterPro" id="IPR013325">
    <property type="entry name" value="RNA_pol_sigma_r2"/>
</dbReference>
<dbReference type="GO" id="GO:0006352">
    <property type="term" value="P:DNA-templated transcription initiation"/>
    <property type="evidence" value="ECO:0007669"/>
    <property type="project" value="InterPro"/>
</dbReference>
<evidence type="ECO:0000256" key="5">
    <source>
        <dbReference type="NCBIfam" id="TIGR02959"/>
    </source>
</evidence>
<dbReference type="Gene3D" id="1.10.10.10">
    <property type="entry name" value="Winged helix-like DNA-binding domain superfamily/Winged helix DNA-binding domain"/>
    <property type="match status" value="1"/>
</dbReference>
<evidence type="ECO:0000256" key="2">
    <source>
        <dbReference type="ARBA" id="ARBA00023015"/>
    </source>
</evidence>
<keyword evidence="9" id="KW-1185">Reference proteome</keyword>
<dbReference type="InterPro" id="IPR013324">
    <property type="entry name" value="RNA_pol_sigma_r3/r4-like"/>
</dbReference>
<dbReference type="InterPro" id="IPR014304">
    <property type="entry name" value="RNA_pol_sigma-Z"/>
</dbReference>
<feature type="domain" description="RNA polymerase sigma factor 70 region 4 type 2" evidence="7">
    <location>
        <begin position="103"/>
        <end position="148"/>
    </location>
</feature>
<dbReference type="PANTHER" id="PTHR43133:SF62">
    <property type="entry name" value="RNA POLYMERASE SIGMA FACTOR SIGZ"/>
    <property type="match status" value="1"/>
</dbReference>
<dbReference type="PANTHER" id="PTHR43133">
    <property type="entry name" value="RNA POLYMERASE ECF-TYPE SIGMA FACTO"/>
    <property type="match status" value="1"/>
</dbReference>
<dbReference type="GO" id="GO:0016987">
    <property type="term" value="F:sigma factor activity"/>
    <property type="evidence" value="ECO:0007669"/>
    <property type="project" value="UniProtKB-KW"/>
</dbReference>
<evidence type="ECO:0000256" key="4">
    <source>
        <dbReference type="ARBA" id="ARBA00023163"/>
    </source>
</evidence>
<organism evidence="8 9">
    <name type="scientific">Photobacterium marinum</name>
    <dbReference type="NCBI Taxonomy" id="1056511"/>
    <lineage>
        <taxon>Bacteria</taxon>
        <taxon>Pseudomonadati</taxon>
        <taxon>Pseudomonadota</taxon>
        <taxon>Gammaproteobacteria</taxon>
        <taxon>Vibrionales</taxon>
        <taxon>Vibrionaceae</taxon>
        <taxon>Photobacterium</taxon>
    </lineage>
</organism>
<dbReference type="NCBIfam" id="NF007215">
    <property type="entry name" value="PRK09637.1"/>
    <property type="match status" value="1"/>
</dbReference>
<dbReference type="InterPro" id="IPR007627">
    <property type="entry name" value="RNA_pol_sigma70_r2"/>
</dbReference>
<dbReference type="GO" id="GO:0003677">
    <property type="term" value="F:DNA binding"/>
    <property type="evidence" value="ECO:0007669"/>
    <property type="project" value="InterPro"/>
</dbReference>
<sequence length="180" mass="20565">MNIEFVWKEYQAAIRAFLHSRVSDADDVDDLLQDILIKTYQNLHAIKEQDSIKSWLFQVSSNAIIDFYRDKAKTRGLSSDDLWYEQKDSDIKDALSPCLLPFIQALPADVSELISAIDVHGLSQKEYAEKQGISYSTLKSRVQKGRMLLRKSFEDCCHLSLDQHGNVIDCDLKSNSCNKC</sequence>
<evidence type="ECO:0000313" key="9">
    <source>
        <dbReference type="Proteomes" id="UP000011134"/>
    </source>
</evidence>
<dbReference type="InterPro" id="IPR014284">
    <property type="entry name" value="RNA_pol_sigma-70_dom"/>
</dbReference>
<gene>
    <name evidence="8" type="ORF">C942_04582</name>
</gene>
<dbReference type="SUPFAM" id="SSF88659">
    <property type="entry name" value="Sigma3 and sigma4 domains of RNA polymerase sigma factors"/>
    <property type="match status" value="1"/>
</dbReference>
<feature type="domain" description="RNA polymerase sigma-70 region 2" evidence="6">
    <location>
        <begin position="8"/>
        <end position="73"/>
    </location>
</feature>
<name>L8JF73_9GAMM</name>
<evidence type="ECO:0000259" key="7">
    <source>
        <dbReference type="Pfam" id="PF08281"/>
    </source>
</evidence>
<dbReference type="AlphaFoldDB" id="L8JF73"/>
<dbReference type="Pfam" id="PF04542">
    <property type="entry name" value="Sigma70_r2"/>
    <property type="match status" value="1"/>
</dbReference>
<dbReference type="RefSeq" id="WP_007463948.1">
    <property type="nucleotide sequence ID" value="NZ_AMZO01000006.1"/>
</dbReference>
<keyword evidence="4" id="KW-0804">Transcription</keyword>
<dbReference type="Gene3D" id="1.10.1740.10">
    <property type="match status" value="1"/>
</dbReference>
<dbReference type="SUPFAM" id="SSF88946">
    <property type="entry name" value="Sigma2 domain of RNA polymerase sigma factors"/>
    <property type="match status" value="1"/>
</dbReference>
<evidence type="ECO:0000256" key="3">
    <source>
        <dbReference type="ARBA" id="ARBA00023082"/>
    </source>
</evidence>
<dbReference type="Pfam" id="PF08281">
    <property type="entry name" value="Sigma70_r4_2"/>
    <property type="match status" value="1"/>
</dbReference>
<protein>
    <recommendedName>
        <fullName evidence="5">RNA polymerase sigma factor SigZ</fullName>
    </recommendedName>
</protein>
<dbReference type="EMBL" id="AMZO01000006">
    <property type="protein sequence ID" value="ELR66883.1"/>
    <property type="molecule type" value="Genomic_DNA"/>
</dbReference>
<dbReference type="InterPro" id="IPR036388">
    <property type="entry name" value="WH-like_DNA-bd_sf"/>
</dbReference>
<evidence type="ECO:0000256" key="1">
    <source>
        <dbReference type="ARBA" id="ARBA00010641"/>
    </source>
</evidence>
<keyword evidence="2" id="KW-0805">Transcription regulation</keyword>
<proteinExistence type="inferred from homology"/>
<dbReference type="NCBIfam" id="TIGR02959">
    <property type="entry name" value="SigZ"/>
    <property type="match status" value="1"/>
</dbReference>
<evidence type="ECO:0000313" key="8">
    <source>
        <dbReference type="EMBL" id="ELR66883.1"/>
    </source>
</evidence>
<evidence type="ECO:0000259" key="6">
    <source>
        <dbReference type="Pfam" id="PF04542"/>
    </source>
</evidence>
<dbReference type="InterPro" id="IPR013249">
    <property type="entry name" value="RNA_pol_sigma70_r4_t2"/>
</dbReference>
<dbReference type="PATRIC" id="fig|1056511.3.peg.1411"/>